<accession>A0A6H0Y3Y6</accession>
<dbReference type="Pfam" id="PF03571">
    <property type="entry name" value="Peptidase_M49"/>
    <property type="match status" value="1"/>
</dbReference>
<dbReference type="GO" id="GO:0004177">
    <property type="term" value="F:aminopeptidase activity"/>
    <property type="evidence" value="ECO:0007669"/>
    <property type="project" value="UniProtKB-KW"/>
</dbReference>
<dbReference type="PIRSF" id="PIRSF007828">
    <property type="entry name" value="Dipeptidyl-peptidase_III"/>
    <property type="match status" value="1"/>
</dbReference>
<dbReference type="GO" id="GO:0006508">
    <property type="term" value="P:proteolysis"/>
    <property type="evidence" value="ECO:0007669"/>
    <property type="project" value="UniProtKB-KW"/>
</dbReference>
<dbReference type="PANTHER" id="PTHR23422:SF11">
    <property type="entry name" value="DIPEPTIDYL PEPTIDASE 3"/>
    <property type="match status" value="1"/>
</dbReference>
<dbReference type="FunFam" id="3.30.540.30:FF:000004">
    <property type="entry name" value="Dipeptidyl peptidase 3"/>
    <property type="match status" value="1"/>
</dbReference>
<evidence type="ECO:0000256" key="14">
    <source>
        <dbReference type="ARBA" id="ARBA00032119"/>
    </source>
</evidence>
<reference evidence="18 19" key="1">
    <citation type="journal article" date="2016" name="Sci. Rep.">
        <title>Peltaster fructicola genome reveals evolution from an invasive phytopathogen to an ectophytic parasite.</title>
        <authorList>
            <person name="Xu C."/>
            <person name="Chen H."/>
            <person name="Gleason M.L."/>
            <person name="Xu J.R."/>
            <person name="Liu H."/>
            <person name="Zhang R."/>
            <person name="Sun G."/>
        </authorList>
    </citation>
    <scope>NUCLEOTIDE SEQUENCE [LARGE SCALE GENOMIC DNA]</scope>
    <source>
        <strain evidence="18 19">LNHT1506</strain>
    </source>
</reference>
<dbReference type="GO" id="GO:0008239">
    <property type="term" value="F:dipeptidyl-peptidase activity"/>
    <property type="evidence" value="ECO:0007669"/>
    <property type="project" value="UniProtKB-UniRule"/>
</dbReference>
<keyword evidence="6 15" id="KW-0031">Aminopeptidase</keyword>
<name>A0A6H0Y3Y6_9PEZI</name>
<dbReference type="FunFam" id="3.30.540.30:FF:000002">
    <property type="entry name" value="Dipeptidyl peptidase 3"/>
    <property type="match status" value="1"/>
</dbReference>
<evidence type="ECO:0000256" key="7">
    <source>
        <dbReference type="ARBA" id="ARBA00022490"/>
    </source>
</evidence>
<proteinExistence type="inferred from homology"/>
<evidence type="ECO:0000256" key="11">
    <source>
        <dbReference type="ARBA" id="ARBA00022833"/>
    </source>
</evidence>
<dbReference type="EC" id="3.4.14.4" evidence="4 15"/>
<keyword evidence="7 15" id="KW-0963">Cytoplasm</keyword>
<evidence type="ECO:0000313" key="18">
    <source>
        <dbReference type="EMBL" id="QIX01713.1"/>
    </source>
</evidence>
<sequence length="705" mass="79183">MHNATIDAGTLKQYLADDPPTVVPLSIKPHFEALNDKEKKYAHYISRASLAGTRINFRQVSPESEHIYDFVLALHKAFNGDWKKVQAKAGVSDEDLKHFLSYTAQFLGNTGNYKSFGDSKFIPRVPKDKFAAIAASSPEAEKLYKLFEHDLYESSISQMHLGYPDKGHISTYYPKSPEITTDEITHVSDFLKEKGLLPENTRLRKTSAGDFELLIASAVTDPAVRDIKESSWTLDGPLKGKKLQLVFGDHHVEMAKIAENLTEARKHALNDEEEAMQADYVTAFHDGSMQAHMDSQRHWIKDKGPMVECNIGFIETYRDPHGIRGEWEGFAAMINKERTRAFSELVRSAPAQIPKLPWPVAFEKDKFLAPDFTSLEVLTFAGSGIPAGINIPNYDSIRQTEGFKNVSLGNVLSAKAPNEPTPFIKESDQAVYDKYKDEAFEVQVGLHELLGHGCGKLLQETEPGKYNFDVSNPPVSPVTGKPVTKWYKPGETWGTVFGGMGPSYEECRAECVAMSLCPDYDILKIFGFGNGQEDIDGEAGDILYVCYLQMARAGIAALQFWDPNSRKWGQAHMQARYAILRVFLSAGPEFCELQHTKDDLSDLKIKLDRTKIQSLGRPAVNNFLQKLHVFKATADLQAGKELYEDITNVDEWWATKLRPEVIRQAKPRRVFVQANTILEGDKVVLKEYDATPEGLIQSFVDRPYI</sequence>
<comment type="similarity">
    <text evidence="3 15">Belongs to the peptidase M49 family.</text>
</comment>
<evidence type="ECO:0000256" key="5">
    <source>
        <dbReference type="ARBA" id="ARBA00014713"/>
    </source>
</evidence>
<keyword evidence="9 15" id="KW-0479">Metal-binding</keyword>
<dbReference type="AlphaFoldDB" id="A0A6H0Y3Y6"/>
<feature type="binding site" evidence="17">
    <location>
        <position position="447"/>
    </location>
    <ligand>
        <name>Zn(2+)</name>
        <dbReference type="ChEBI" id="CHEBI:29105"/>
        <note>catalytic</note>
    </ligand>
</feature>
<evidence type="ECO:0000256" key="3">
    <source>
        <dbReference type="ARBA" id="ARBA00010200"/>
    </source>
</evidence>
<evidence type="ECO:0000256" key="6">
    <source>
        <dbReference type="ARBA" id="ARBA00022438"/>
    </source>
</evidence>
<dbReference type="GO" id="GO:0005737">
    <property type="term" value="C:cytoplasm"/>
    <property type="evidence" value="ECO:0007669"/>
    <property type="project" value="UniProtKB-SubCell"/>
</dbReference>
<dbReference type="OrthoDB" id="4694525at2759"/>
<keyword evidence="19" id="KW-1185">Reference proteome</keyword>
<dbReference type="EMBL" id="CP051143">
    <property type="protein sequence ID" value="QIX01713.1"/>
    <property type="molecule type" value="Genomic_DNA"/>
</dbReference>
<evidence type="ECO:0000256" key="4">
    <source>
        <dbReference type="ARBA" id="ARBA00012063"/>
    </source>
</evidence>
<evidence type="ECO:0000256" key="16">
    <source>
        <dbReference type="PIRSR" id="PIRSR007828-1"/>
    </source>
</evidence>
<comment type="catalytic activity">
    <reaction evidence="1 15">
        <text>Release of an N-terminal dipeptide from a peptide comprising four or more residues, with broad specificity. Also acts on dipeptidyl 2-naphthylamides.</text>
        <dbReference type="EC" id="3.4.14.4"/>
    </reaction>
</comment>
<evidence type="ECO:0000256" key="8">
    <source>
        <dbReference type="ARBA" id="ARBA00022670"/>
    </source>
</evidence>
<dbReference type="Proteomes" id="UP000503462">
    <property type="component" value="Chromosome 5"/>
</dbReference>
<evidence type="ECO:0000256" key="10">
    <source>
        <dbReference type="ARBA" id="ARBA00022801"/>
    </source>
</evidence>
<dbReference type="Gene3D" id="3.30.540.30">
    <property type="match status" value="3"/>
</dbReference>
<dbReference type="GO" id="GO:0046872">
    <property type="term" value="F:metal ion binding"/>
    <property type="evidence" value="ECO:0007669"/>
    <property type="project" value="UniProtKB-KW"/>
</dbReference>
<evidence type="ECO:0000313" key="19">
    <source>
        <dbReference type="Proteomes" id="UP000503462"/>
    </source>
</evidence>
<keyword evidence="12 15" id="KW-0482">Metalloprotease</keyword>
<evidence type="ECO:0000256" key="2">
    <source>
        <dbReference type="ARBA" id="ARBA00004496"/>
    </source>
</evidence>
<evidence type="ECO:0000256" key="1">
    <source>
        <dbReference type="ARBA" id="ARBA00001336"/>
    </source>
</evidence>
<dbReference type="PANTHER" id="PTHR23422">
    <property type="entry name" value="DIPEPTIDYL PEPTIDASE III-RELATED"/>
    <property type="match status" value="1"/>
</dbReference>
<keyword evidence="8 15" id="KW-0645">Protease</keyword>
<evidence type="ECO:0000256" key="9">
    <source>
        <dbReference type="ARBA" id="ARBA00022723"/>
    </source>
</evidence>
<dbReference type="GO" id="GO:0008235">
    <property type="term" value="F:metalloexopeptidase activity"/>
    <property type="evidence" value="ECO:0007669"/>
    <property type="project" value="InterPro"/>
</dbReference>
<comment type="cofactor">
    <cofactor evidence="15 17">
        <name>Zn(2+)</name>
        <dbReference type="ChEBI" id="CHEBI:29105"/>
    </cofactor>
    <text evidence="15 17">Binds 1 zinc ion per subunit.</text>
</comment>
<keyword evidence="11 15" id="KW-0862">Zinc</keyword>
<evidence type="ECO:0000256" key="17">
    <source>
        <dbReference type="PIRSR" id="PIRSR007828-2"/>
    </source>
</evidence>
<feature type="active site" evidence="16">
    <location>
        <position position="448"/>
    </location>
</feature>
<comment type="subcellular location">
    <subcellularLocation>
        <location evidence="2">Cytoplasm</location>
    </subcellularLocation>
</comment>
<dbReference type="FunFam" id="3.30.540.30:FF:000001">
    <property type="entry name" value="Dipeptidyl peptidase 3"/>
    <property type="match status" value="1"/>
</dbReference>
<evidence type="ECO:0000256" key="12">
    <source>
        <dbReference type="ARBA" id="ARBA00023049"/>
    </source>
</evidence>
<organism evidence="18 19">
    <name type="scientific">Peltaster fructicola</name>
    <dbReference type="NCBI Taxonomy" id="286661"/>
    <lineage>
        <taxon>Eukaryota</taxon>
        <taxon>Fungi</taxon>
        <taxon>Dikarya</taxon>
        <taxon>Ascomycota</taxon>
        <taxon>Pezizomycotina</taxon>
        <taxon>Dothideomycetes</taxon>
        <taxon>Dothideomycetes incertae sedis</taxon>
        <taxon>Peltaster</taxon>
    </lineage>
</organism>
<feature type="binding site" evidence="17">
    <location>
        <position position="506"/>
    </location>
    <ligand>
        <name>Zn(2+)</name>
        <dbReference type="ChEBI" id="CHEBI:29105"/>
        <note>catalytic</note>
    </ligand>
</feature>
<gene>
    <name evidence="18" type="ORF">AMS68_007230</name>
</gene>
<keyword evidence="10 15" id="KW-0378">Hydrolase</keyword>
<evidence type="ECO:0000256" key="13">
    <source>
        <dbReference type="ARBA" id="ARBA00031288"/>
    </source>
</evidence>
<dbReference type="InterPro" id="IPR005317">
    <property type="entry name" value="Dipeptidyl-peptase3"/>
</dbReference>
<evidence type="ECO:0000256" key="15">
    <source>
        <dbReference type="PIRNR" id="PIRNR007828"/>
    </source>
</evidence>
<feature type="binding site" evidence="17">
    <location>
        <position position="452"/>
    </location>
    <ligand>
        <name>Zn(2+)</name>
        <dbReference type="ChEBI" id="CHEBI:29105"/>
        <note>catalytic</note>
    </ligand>
</feature>
<protein>
    <recommendedName>
        <fullName evidence="5 15">Dipeptidyl peptidase 3</fullName>
        <ecNumber evidence="4 15">3.4.14.4</ecNumber>
    </recommendedName>
    <alternativeName>
        <fullName evidence="13 15">Dipeptidyl aminopeptidase III</fullName>
    </alternativeName>
    <alternativeName>
        <fullName evidence="14 15">Dipeptidyl peptidase III</fullName>
    </alternativeName>
</protein>
<dbReference type="InterPro" id="IPR039461">
    <property type="entry name" value="Peptidase_M49"/>
</dbReference>